<feature type="compositionally biased region" description="Basic and acidic residues" evidence="2">
    <location>
        <begin position="261"/>
        <end position="271"/>
    </location>
</feature>
<dbReference type="EMBL" id="JAFJZO010000018">
    <property type="protein sequence ID" value="KAG5507587.1"/>
    <property type="molecule type" value="Genomic_DNA"/>
</dbReference>
<accession>A0A836IKI8</accession>
<name>A0A836IKI8_9TRYP</name>
<dbReference type="OrthoDB" id="266618at2759"/>
<evidence type="ECO:0000256" key="2">
    <source>
        <dbReference type="SAM" id="MobiDB-lite"/>
    </source>
</evidence>
<dbReference type="AlphaFoldDB" id="A0A836IKI8"/>
<feature type="region of interest" description="Disordered" evidence="2">
    <location>
        <begin position="244"/>
        <end position="345"/>
    </location>
</feature>
<feature type="compositionally biased region" description="Polar residues" evidence="2">
    <location>
        <begin position="22"/>
        <end position="35"/>
    </location>
</feature>
<comment type="caution">
    <text evidence="3">The sequence shown here is derived from an EMBL/GenBank/DDBJ whole genome shotgun (WGS) entry which is preliminary data.</text>
</comment>
<feature type="region of interest" description="Disordered" evidence="2">
    <location>
        <begin position="18"/>
        <end position="65"/>
    </location>
</feature>
<feature type="coiled-coil region" evidence="1">
    <location>
        <begin position="437"/>
        <end position="515"/>
    </location>
</feature>
<reference evidence="3 4" key="1">
    <citation type="submission" date="2021-02" db="EMBL/GenBank/DDBJ databases">
        <title>Porcisia hertigi Genome sequencing and assembly.</title>
        <authorList>
            <person name="Almutairi H."/>
            <person name="Gatherer D."/>
        </authorList>
    </citation>
    <scope>NUCLEOTIDE SEQUENCE [LARGE SCALE GENOMIC DNA]</scope>
    <source>
        <strain evidence="3 4">C119</strain>
    </source>
</reference>
<feature type="coiled-coil region" evidence="1">
    <location>
        <begin position="680"/>
        <end position="736"/>
    </location>
</feature>
<evidence type="ECO:0000313" key="3">
    <source>
        <dbReference type="EMBL" id="KAG5507587.1"/>
    </source>
</evidence>
<proteinExistence type="predicted"/>
<dbReference type="RefSeq" id="XP_067757902.1">
    <property type="nucleotide sequence ID" value="XM_067902485.1"/>
</dbReference>
<gene>
    <name evidence="3" type="ORF">JKF63_06536</name>
</gene>
<keyword evidence="1" id="KW-0175">Coiled coil</keyword>
<keyword evidence="4" id="KW-1185">Reference proteome</keyword>
<evidence type="ECO:0000256" key="1">
    <source>
        <dbReference type="SAM" id="Coils"/>
    </source>
</evidence>
<dbReference type="Proteomes" id="UP000674318">
    <property type="component" value="Unassembled WGS sequence"/>
</dbReference>
<dbReference type="GeneID" id="94292562"/>
<evidence type="ECO:0000313" key="4">
    <source>
        <dbReference type="Proteomes" id="UP000674318"/>
    </source>
</evidence>
<sequence length="740" mass="80110">MWEGGHTGPRWSKAAVIHRTHSSTASAANQAGNAHSSDEDDAGCVGDRGRLSTPLGKAHGLSSSHHADVPWFSSLRRRSEVALPTGRSSALTPLIAAASASSSTARSHSPAVWVFEEEHNGYPEQSFVDEGCAGAGIHSGSFGSDPRRPQRAVLQRRSTLVDSKLVNVGAVQASSPRVVDNRLCFFSPPVSAGEGGKSSRQGPSCHAPRVETALSFEACRSQSQTSSRSDGEETSDAATGVRSLAINAGGKPGSQPSSRLLYRERRNETSHARGSATESRLKEEKRKAPTSYSMRGRATRSPRSRTVSRVSSRSPPSSSSSSSSSSLACSVSTPPPSPPPHSVKAMHMANAGHASSPPGTTEYMDEPYLAGLGPLMVVHLDAVSEPGGTRPSPLQEGVAGHEVVSAGDVAPLSPSAPHVHPVHADPYWGAVVAQQEADTHEREVTALHARLESVNQQLRITEQQVVAAAEAQAMELVKEYKADERRRRTQFQAALDALREENRDLTARLEAAARAPVMGVPKTGTCPLWTSSSDAVAETSEKTVVATSSPLVESAAGIREVELTRRLQSVEAYWRDRLRTAERHWEDEVSCQTRQRREALDQVEELVHTVEQLQEELRYTRRQAARLREENARLCSTSLHLPEPSGATLSPDEVSPDKVARLRQAVKDHQHKEAAFLAQVESYSEEATRVRLRYEAALEKAEQQLAAEQRRSTEMVKLYGSQLESLHQQLREAKSRSAAP</sequence>
<organism evidence="3 4">
    <name type="scientific">Porcisia hertigi</name>
    <dbReference type="NCBI Taxonomy" id="2761500"/>
    <lineage>
        <taxon>Eukaryota</taxon>
        <taxon>Discoba</taxon>
        <taxon>Euglenozoa</taxon>
        <taxon>Kinetoplastea</taxon>
        <taxon>Metakinetoplastina</taxon>
        <taxon>Trypanosomatida</taxon>
        <taxon>Trypanosomatidae</taxon>
        <taxon>Leishmaniinae</taxon>
        <taxon>Porcisia</taxon>
    </lineage>
</organism>
<dbReference type="KEGG" id="phet:94292562"/>
<feature type="compositionally biased region" description="Low complexity" evidence="2">
    <location>
        <begin position="304"/>
        <end position="332"/>
    </location>
</feature>
<protein>
    <submittedName>
        <fullName evidence="3">Uncharacterized protein</fullName>
    </submittedName>
</protein>
<feature type="coiled-coil region" evidence="1">
    <location>
        <begin position="596"/>
        <end position="630"/>
    </location>
</feature>